<organism evidence="5 6">
    <name type="scientific">Paenarthrobacter aromaticivorans</name>
    <dbReference type="NCBI Taxonomy" id="2849150"/>
    <lineage>
        <taxon>Bacteria</taxon>
        <taxon>Bacillati</taxon>
        <taxon>Actinomycetota</taxon>
        <taxon>Actinomycetes</taxon>
        <taxon>Micrococcales</taxon>
        <taxon>Micrococcaceae</taxon>
        <taxon>Paenarthrobacter</taxon>
    </lineage>
</organism>
<dbReference type="CDD" id="cd05233">
    <property type="entry name" value="SDR_c"/>
    <property type="match status" value="1"/>
</dbReference>
<evidence type="ECO:0000256" key="1">
    <source>
        <dbReference type="ARBA" id="ARBA00006484"/>
    </source>
</evidence>
<dbReference type="InterPro" id="IPR002347">
    <property type="entry name" value="SDR_fam"/>
</dbReference>
<keyword evidence="3" id="KW-0520">NAD</keyword>
<evidence type="ECO:0000313" key="6">
    <source>
        <dbReference type="Proteomes" id="UP000824166"/>
    </source>
</evidence>
<evidence type="ECO:0000259" key="4">
    <source>
        <dbReference type="SMART" id="SM00822"/>
    </source>
</evidence>
<dbReference type="SMART" id="SM00822">
    <property type="entry name" value="PKS_KR"/>
    <property type="match status" value="1"/>
</dbReference>
<dbReference type="InterPro" id="IPR020904">
    <property type="entry name" value="Sc_DH/Rdtase_CS"/>
</dbReference>
<dbReference type="InterPro" id="IPR057326">
    <property type="entry name" value="KR_dom"/>
</dbReference>
<dbReference type="PANTHER" id="PTHR24321:SF8">
    <property type="entry name" value="ESTRADIOL 17-BETA-DEHYDROGENASE 8-RELATED"/>
    <property type="match status" value="1"/>
</dbReference>
<dbReference type="PROSITE" id="PS00061">
    <property type="entry name" value="ADH_SHORT"/>
    <property type="match status" value="1"/>
</dbReference>
<sequence length="263" mass="27263">MSSVTQTIIPERGTLSGKVAIVTGSAQGIGRTLAEQFAAAGAKTVIADLDVASARRVADDLKAGGMASLAVQVDVGNAASVENLVAASIAEFGRIDVLVNNAAIFSTIEMRPFDEIPSEEWTKVIDVNLTGVFNCCRAVAETMRRQGTGRIINMSSATVLFGRPHYLHYVASKAGVLGITRGLARELGPFGVTVNSILPGSVETGIPRGSVSGDQASRIIASQSIGRRLTSKDIVGITLFLASDDSEAITGQSLVADGGANFL</sequence>
<proteinExistence type="inferred from homology"/>
<evidence type="ECO:0000256" key="2">
    <source>
        <dbReference type="ARBA" id="ARBA00023002"/>
    </source>
</evidence>
<protein>
    <submittedName>
        <fullName evidence="5">SDR family oxidoreductase</fullName>
    </submittedName>
</protein>
<comment type="similarity">
    <text evidence="1">Belongs to the short-chain dehydrogenases/reductases (SDR) family.</text>
</comment>
<keyword evidence="6" id="KW-1185">Reference proteome</keyword>
<reference evidence="5 6" key="1">
    <citation type="submission" date="2021-06" db="EMBL/GenBank/DDBJ databases">
        <authorList>
            <person name="Jeong J.W."/>
        </authorList>
    </citation>
    <scope>NUCLEOTIDE SEQUENCE [LARGE SCALE GENOMIC DNA]</scope>
    <source>
        <strain evidence="5 6">MMS21-TAE1-1</strain>
    </source>
</reference>
<dbReference type="RefSeq" id="WP_216926664.1">
    <property type="nucleotide sequence ID" value="NZ_JAHOPC010000015.1"/>
</dbReference>
<dbReference type="Pfam" id="PF13561">
    <property type="entry name" value="adh_short_C2"/>
    <property type="match status" value="1"/>
</dbReference>
<evidence type="ECO:0000313" key="5">
    <source>
        <dbReference type="EMBL" id="MBU8868543.1"/>
    </source>
</evidence>
<comment type="caution">
    <text evidence="5">The sequence shown here is derived from an EMBL/GenBank/DDBJ whole genome shotgun (WGS) entry which is preliminary data.</text>
</comment>
<dbReference type="NCBIfam" id="NF005559">
    <property type="entry name" value="PRK07231.1"/>
    <property type="match status" value="1"/>
</dbReference>
<name>A0ABS6I9Z6_9MICC</name>
<evidence type="ECO:0000256" key="3">
    <source>
        <dbReference type="ARBA" id="ARBA00023027"/>
    </source>
</evidence>
<accession>A0ABS6I9Z6</accession>
<keyword evidence="2" id="KW-0560">Oxidoreductase</keyword>
<feature type="domain" description="Ketoreductase" evidence="4">
    <location>
        <begin position="18"/>
        <end position="200"/>
    </location>
</feature>
<dbReference type="EMBL" id="JAHOPC010000015">
    <property type="protein sequence ID" value="MBU8868543.1"/>
    <property type="molecule type" value="Genomic_DNA"/>
</dbReference>
<gene>
    <name evidence="5" type="ORF">KSW38_19795</name>
</gene>
<dbReference type="Proteomes" id="UP000824166">
    <property type="component" value="Unassembled WGS sequence"/>
</dbReference>
<dbReference type="PANTHER" id="PTHR24321">
    <property type="entry name" value="DEHYDROGENASES, SHORT CHAIN"/>
    <property type="match status" value="1"/>
</dbReference>